<accession>A0A452XUM9</accession>
<organism evidence="1 2">
    <name type="scientific">Aegilops tauschii subsp. strangulata</name>
    <name type="common">Goatgrass</name>
    <dbReference type="NCBI Taxonomy" id="200361"/>
    <lineage>
        <taxon>Eukaryota</taxon>
        <taxon>Viridiplantae</taxon>
        <taxon>Streptophyta</taxon>
        <taxon>Embryophyta</taxon>
        <taxon>Tracheophyta</taxon>
        <taxon>Spermatophyta</taxon>
        <taxon>Magnoliopsida</taxon>
        <taxon>Liliopsida</taxon>
        <taxon>Poales</taxon>
        <taxon>Poaceae</taxon>
        <taxon>BOP clade</taxon>
        <taxon>Pooideae</taxon>
        <taxon>Triticodae</taxon>
        <taxon>Triticeae</taxon>
        <taxon>Triticinae</taxon>
        <taxon>Aegilops</taxon>
    </lineage>
</organism>
<dbReference type="GO" id="GO:0007264">
    <property type="term" value="P:small GTPase-mediated signal transduction"/>
    <property type="evidence" value="ECO:0007669"/>
    <property type="project" value="InterPro"/>
</dbReference>
<proteinExistence type="predicted"/>
<dbReference type="Gene3D" id="1.10.405.10">
    <property type="entry name" value="Guanine Nucleotide Dissociation Inhibitor, domain 1"/>
    <property type="match status" value="1"/>
</dbReference>
<reference evidence="1" key="5">
    <citation type="journal article" date="2021" name="G3 (Bethesda)">
        <title>Aegilops tauschii genome assembly Aet v5.0 features greater sequence contiguity and improved annotation.</title>
        <authorList>
            <person name="Wang L."/>
            <person name="Zhu T."/>
            <person name="Rodriguez J.C."/>
            <person name="Deal K.R."/>
            <person name="Dubcovsky J."/>
            <person name="McGuire P.E."/>
            <person name="Lux T."/>
            <person name="Spannagl M."/>
            <person name="Mayer K.F.X."/>
            <person name="Baldrich P."/>
            <person name="Meyers B.C."/>
            <person name="Huo N."/>
            <person name="Gu Y.Q."/>
            <person name="Zhou H."/>
            <person name="Devos K.M."/>
            <person name="Bennetzen J.L."/>
            <person name="Unver T."/>
            <person name="Budak H."/>
            <person name="Gulick P.J."/>
            <person name="Galiba G."/>
            <person name="Kalapos B."/>
            <person name="Nelson D.R."/>
            <person name="Li P."/>
            <person name="You F.M."/>
            <person name="Luo M.C."/>
            <person name="Dvorak J."/>
        </authorList>
    </citation>
    <scope>NUCLEOTIDE SEQUENCE [LARGE SCALE GENOMIC DNA]</scope>
    <source>
        <strain evidence="1">cv. AL8/78</strain>
    </source>
</reference>
<reference evidence="2" key="2">
    <citation type="journal article" date="2017" name="Nat. Plants">
        <title>The Aegilops tauschii genome reveals multiple impacts of transposons.</title>
        <authorList>
            <person name="Zhao G."/>
            <person name="Zou C."/>
            <person name="Li K."/>
            <person name="Wang K."/>
            <person name="Li T."/>
            <person name="Gao L."/>
            <person name="Zhang X."/>
            <person name="Wang H."/>
            <person name="Yang Z."/>
            <person name="Liu X."/>
            <person name="Jiang W."/>
            <person name="Mao L."/>
            <person name="Kong X."/>
            <person name="Jiao Y."/>
            <person name="Jia J."/>
        </authorList>
    </citation>
    <scope>NUCLEOTIDE SEQUENCE [LARGE SCALE GENOMIC DNA]</scope>
    <source>
        <strain evidence="2">cv. AL8/78</strain>
    </source>
</reference>
<keyword evidence="2" id="KW-1185">Reference proteome</keyword>
<dbReference type="GO" id="GO:0005092">
    <property type="term" value="F:GDP-dissociation inhibitor activity"/>
    <property type="evidence" value="ECO:0007669"/>
    <property type="project" value="InterPro"/>
</dbReference>
<dbReference type="Gramene" id="AET1Gv20168100.6">
    <property type="protein sequence ID" value="AET1Gv20168100.6"/>
    <property type="gene ID" value="AET1Gv20168100"/>
</dbReference>
<reference evidence="2" key="1">
    <citation type="journal article" date="2014" name="Science">
        <title>Ancient hybridizations among the ancestral genomes of bread wheat.</title>
        <authorList>
            <consortium name="International Wheat Genome Sequencing Consortium,"/>
            <person name="Marcussen T."/>
            <person name="Sandve S.R."/>
            <person name="Heier L."/>
            <person name="Spannagl M."/>
            <person name="Pfeifer M."/>
            <person name="Jakobsen K.S."/>
            <person name="Wulff B.B."/>
            <person name="Steuernagel B."/>
            <person name="Mayer K.F."/>
            <person name="Olsen O.A."/>
        </authorList>
    </citation>
    <scope>NUCLEOTIDE SEQUENCE [LARGE SCALE GENOMIC DNA]</scope>
    <source>
        <strain evidence="2">cv. AL8/78</strain>
    </source>
</reference>
<reference evidence="1" key="3">
    <citation type="journal article" date="2017" name="Nature">
        <title>Genome sequence of the progenitor of the wheat D genome Aegilops tauschii.</title>
        <authorList>
            <person name="Luo M.C."/>
            <person name="Gu Y.Q."/>
            <person name="Puiu D."/>
            <person name="Wang H."/>
            <person name="Twardziok S.O."/>
            <person name="Deal K.R."/>
            <person name="Huo N."/>
            <person name="Zhu T."/>
            <person name="Wang L."/>
            <person name="Wang Y."/>
            <person name="McGuire P.E."/>
            <person name="Liu S."/>
            <person name="Long H."/>
            <person name="Ramasamy R.K."/>
            <person name="Rodriguez J.C."/>
            <person name="Van S.L."/>
            <person name="Yuan L."/>
            <person name="Wang Z."/>
            <person name="Xia Z."/>
            <person name="Xiao L."/>
            <person name="Anderson O.D."/>
            <person name="Ouyang S."/>
            <person name="Liang Y."/>
            <person name="Zimin A.V."/>
            <person name="Pertea G."/>
            <person name="Qi P."/>
            <person name="Bennetzen J.L."/>
            <person name="Dai X."/>
            <person name="Dawson M.W."/>
            <person name="Muller H.G."/>
            <person name="Kugler K."/>
            <person name="Rivarola-Duarte L."/>
            <person name="Spannagl M."/>
            <person name="Mayer K.F.X."/>
            <person name="Lu F.H."/>
            <person name="Bevan M.W."/>
            <person name="Leroy P."/>
            <person name="Li P."/>
            <person name="You F.M."/>
            <person name="Sun Q."/>
            <person name="Liu Z."/>
            <person name="Lyons E."/>
            <person name="Wicker T."/>
            <person name="Salzberg S.L."/>
            <person name="Devos K.M."/>
            <person name="Dvorak J."/>
        </authorList>
    </citation>
    <scope>NUCLEOTIDE SEQUENCE [LARGE SCALE GENOMIC DNA]</scope>
    <source>
        <strain evidence="1">cv. AL8/78</strain>
    </source>
</reference>
<dbReference type="Pfam" id="PF00996">
    <property type="entry name" value="GDI"/>
    <property type="match status" value="1"/>
</dbReference>
<dbReference type="EnsemblPlants" id="AET1Gv20168100.6">
    <property type="protein sequence ID" value="AET1Gv20168100.6"/>
    <property type="gene ID" value="AET1Gv20168100"/>
</dbReference>
<evidence type="ECO:0000313" key="1">
    <source>
        <dbReference type="EnsemblPlants" id="AET1Gv20168100.6"/>
    </source>
</evidence>
<protein>
    <submittedName>
        <fullName evidence="1">Uncharacterized protein</fullName>
    </submittedName>
</protein>
<evidence type="ECO:0000313" key="2">
    <source>
        <dbReference type="Proteomes" id="UP000015105"/>
    </source>
</evidence>
<sequence length="71" mass="8213">FYPSLSWSSAAQLKHELSDDTIDFTGHVLALYRNDSYLSELPLDILLKEWKYALTEDFSFIFPSSLNLLIL</sequence>
<dbReference type="AlphaFoldDB" id="A0A452XUM9"/>
<dbReference type="InterPro" id="IPR018203">
    <property type="entry name" value="GDP_dissociation_inhibitor"/>
</dbReference>
<reference evidence="1" key="4">
    <citation type="submission" date="2019-03" db="UniProtKB">
        <authorList>
            <consortium name="EnsemblPlants"/>
        </authorList>
    </citation>
    <scope>IDENTIFICATION</scope>
</reference>
<dbReference type="Proteomes" id="UP000015105">
    <property type="component" value="Chromosome 1D"/>
</dbReference>
<name>A0A452XUM9_AEGTS</name>